<keyword evidence="1" id="KW-0175">Coiled coil</keyword>
<feature type="compositionally biased region" description="Basic and acidic residues" evidence="2">
    <location>
        <begin position="755"/>
        <end position="774"/>
    </location>
</feature>
<dbReference type="Proteomes" id="UP001169006">
    <property type="component" value="Unassembled WGS sequence"/>
</dbReference>
<name>A0ABT8T054_9HYPH</name>
<sequence length="898" mass="99515">MSLNRKGAFDADPNLARRVAVKRSVARFVLFMERLLPQLLLPAGTLGLFFAFAWFGLFRTLPEIPRWIVVGLFLFAFLSSLLPLGRMRWPSADEGDHLLENRNNLPHQPVTVQKDEPAFDTPFARALWKEHQLRMAKRIAALDAGLPQPDIARHDRYALRAIPVVLFVIAFSYSYSNGGGSLKDAFAPTPEPSRTGPSLRIDAWVTPPGYTGRAPVLLAGRDPQGDKPVSIPQYSEVTVRISGGEGGEKVAFTPANGGTAHPLAQQEIAPPKAEQAPAATAQASASAPRSFVMKATESGSLQVEGQQWTLTVIPDKAPEIAFDKPPRRNPNGALEIAFNGKDDYGIQKAYALIEPAEPQAADAKPLYPLPDFKLDLPRQNAREFKGLTSRNLNEHPLAGKRVRITLVAQDGANQEGRSPPVEIILPARRFNEPLAAAVAEERQVFALDTRQMPKSIALNEALAVRPDETIPNLQHFLLIRSALERMKLARTEEQFKETAAYLWEIALGIDEGNLTQAEKRLRDAQQALSKALENGATDQEIAKLMKELREAMQNYMAELAQRMQNAPMTQQSMQAQNILRQQDLQKMMDQIENLARSGDRSAAQQMLSQLQQMMNSLQAGRPQRGQQGQQQQNGKMRQQIDKLGQIMQDQQKLLDETFKLDQALRDRMQRGDPDQWPEDQRPTQPPTGPNGQQQQGQNGQQGQNQQPSTDQMTQQQLRDALKQLKERQEALGKQLQELQKGLKELGMQPSPGFGEAEREMGNAGKALDKGRGDQALEGQGNALNALRQGAQNMMNQMMQAMRQGQGQPGEGQPGQQGQGYGPGNGRDPLGRQLQEGNNTGDGIEQNGPKVPEIIDAQRAREILETIREKLGRQFLGDGGDATPNLMERDYLERLLNLK</sequence>
<protein>
    <submittedName>
        <fullName evidence="4">TIGR02302 family protein</fullName>
    </submittedName>
</protein>
<evidence type="ECO:0000313" key="4">
    <source>
        <dbReference type="EMBL" id="MDO1584109.1"/>
    </source>
</evidence>
<comment type="caution">
    <text evidence="4">The sequence shown here is derived from an EMBL/GenBank/DDBJ whole genome shotgun (WGS) entry which is preliminary data.</text>
</comment>
<dbReference type="Pfam" id="PF13779">
    <property type="entry name" value="DUF4175"/>
    <property type="match status" value="1"/>
</dbReference>
<proteinExistence type="predicted"/>
<feature type="region of interest" description="Disordered" evidence="2">
    <location>
        <begin position="669"/>
        <end position="716"/>
    </location>
</feature>
<feature type="region of interest" description="Disordered" evidence="2">
    <location>
        <begin position="616"/>
        <end position="638"/>
    </location>
</feature>
<dbReference type="InterPro" id="IPR012683">
    <property type="entry name" value="CHP02302_TM"/>
</dbReference>
<feature type="region of interest" description="Disordered" evidence="2">
    <location>
        <begin position="800"/>
        <end position="855"/>
    </location>
</feature>
<keyword evidence="5" id="KW-1185">Reference proteome</keyword>
<organism evidence="4 5">
    <name type="scientific">Rhizobium oryzicola</name>
    <dbReference type="NCBI Taxonomy" id="1232668"/>
    <lineage>
        <taxon>Bacteria</taxon>
        <taxon>Pseudomonadati</taxon>
        <taxon>Pseudomonadota</taxon>
        <taxon>Alphaproteobacteria</taxon>
        <taxon>Hyphomicrobiales</taxon>
        <taxon>Rhizobiaceae</taxon>
        <taxon>Rhizobium/Agrobacterium group</taxon>
        <taxon>Rhizobium</taxon>
    </lineage>
</organism>
<feature type="compositionally biased region" description="Low complexity" evidence="2">
    <location>
        <begin position="616"/>
        <end position="637"/>
    </location>
</feature>
<evidence type="ECO:0000256" key="1">
    <source>
        <dbReference type="SAM" id="Coils"/>
    </source>
</evidence>
<evidence type="ECO:0000313" key="5">
    <source>
        <dbReference type="Proteomes" id="UP001169006"/>
    </source>
</evidence>
<accession>A0ABT8T054</accession>
<feature type="transmembrane region" description="Helical" evidence="3">
    <location>
        <begin position="39"/>
        <end position="58"/>
    </location>
</feature>
<feature type="transmembrane region" description="Helical" evidence="3">
    <location>
        <begin position="64"/>
        <end position="84"/>
    </location>
</feature>
<feature type="compositionally biased region" description="Low complexity" evidence="2">
    <location>
        <begin position="689"/>
        <end position="716"/>
    </location>
</feature>
<reference evidence="4" key="2">
    <citation type="submission" date="2023-07" db="EMBL/GenBank/DDBJ databases">
        <authorList>
            <person name="Sun H."/>
        </authorList>
    </citation>
    <scope>NUCLEOTIDE SEQUENCE</scope>
    <source>
        <strain evidence="4">05753</strain>
    </source>
</reference>
<keyword evidence="3" id="KW-0472">Membrane</keyword>
<feature type="compositionally biased region" description="Gly residues" evidence="2">
    <location>
        <begin position="806"/>
        <end position="824"/>
    </location>
</feature>
<feature type="region of interest" description="Disordered" evidence="2">
    <location>
        <begin position="745"/>
        <end position="776"/>
    </location>
</feature>
<evidence type="ECO:0000256" key="2">
    <source>
        <dbReference type="SAM" id="MobiDB-lite"/>
    </source>
</evidence>
<gene>
    <name evidence="4" type="ORF">Q2T52_18650</name>
</gene>
<feature type="compositionally biased region" description="Basic and acidic residues" evidence="2">
    <location>
        <begin position="669"/>
        <end position="681"/>
    </location>
</feature>
<keyword evidence="3" id="KW-0812">Transmembrane</keyword>
<dbReference type="NCBIfam" id="TIGR02302">
    <property type="entry name" value="aProt_lowcomp"/>
    <property type="match status" value="1"/>
</dbReference>
<feature type="coiled-coil region" evidence="1">
    <location>
        <begin position="514"/>
        <end position="565"/>
    </location>
</feature>
<dbReference type="EMBL" id="JAUKWQ010000006">
    <property type="protein sequence ID" value="MDO1584109.1"/>
    <property type="molecule type" value="Genomic_DNA"/>
</dbReference>
<dbReference type="RefSeq" id="WP_302078327.1">
    <property type="nucleotide sequence ID" value="NZ_JAUKWQ010000006.1"/>
</dbReference>
<feature type="transmembrane region" description="Helical" evidence="3">
    <location>
        <begin position="157"/>
        <end position="175"/>
    </location>
</feature>
<evidence type="ECO:0000256" key="3">
    <source>
        <dbReference type="SAM" id="Phobius"/>
    </source>
</evidence>
<keyword evidence="3" id="KW-1133">Transmembrane helix</keyword>
<reference evidence="4" key="1">
    <citation type="journal article" date="2015" name="Int. J. Syst. Evol. Microbiol.">
        <title>Rhizobium oryzicola sp. nov., potential plant-growth-promoting endophytic bacteria isolated from rice roots.</title>
        <authorList>
            <person name="Zhang X.X."/>
            <person name="Gao J.S."/>
            <person name="Cao Y.H."/>
            <person name="Sheirdil R.A."/>
            <person name="Wang X.C."/>
            <person name="Zhang L."/>
        </authorList>
    </citation>
    <scope>NUCLEOTIDE SEQUENCE</scope>
    <source>
        <strain evidence="4">05753</strain>
    </source>
</reference>